<protein>
    <submittedName>
        <fullName evidence="2">HAD-superfamily phosphatase, subfamily IIIC/FkbH-like domain-containing protein</fullName>
    </submittedName>
</protein>
<dbReference type="InterPro" id="IPR016181">
    <property type="entry name" value="Acyl_CoA_acyltransferase"/>
</dbReference>
<dbReference type="AlphaFoldDB" id="A0A1I6FGS9"/>
<dbReference type="Gene3D" id="3.40.630.30">
    <property type="match status" value="1"/>
</dbReference>
<sequence>MRRPLRVAVAATFTADGVVPLLRSALERAGITSELHLCPFGQVETELTAPDSGLSGFAPDATLVLVHDGAFLPASWDPTRLDELDDAVRARLASLESAVAGRGTVLLHTVPLSRVEQRTVVSYRGRATLGRLWRRLNSELLELAERHPSVHVLDFEALLADEAGPVRDERLYRYASMAWSAVAEQAYAREAAVFCRAVAGLSAKVLVLDGDNTLWGGVVGDDGVAGIELGSSYPGNAHVDLQRRALALRRQGVLLALASKNSAAVVDQVLAEHPGMVLRAPDLVVRAVNWRPKDANLRELAAELNVGLDSLVFADDSRFERELVREALPAVRVVPLDGDPAGFSGLLFADDHFAVLETTETDRSRTDLYRARRERHDSAAFSSPEEYLNGLRLVVSVREATVYDLPRLVQLSLRTNQFVMVRGAHAEAETRAYSASSDRLLLTISVSDRFGDEGVVGGIWVSCGEEAWTVDNFVLSCRVFSRGVEHTALQAVVDRAIAAGAERLDAAFVATERNQPAGAFYPSAGFTPRVPSGHTLPLRPPPALRPAWATVTEGENADV</sequence>
<dbReference type="STRING" id="84724.SAMN04488564_11736"/>
<gene>
    <name evidence="2" type="ORF">SAMN04488564_11736</name>
</gene>
<dbReference type="EMBL" id="FOYL01000017">
    <property type="protein sequence ID" value="SFR29112.1"/>
    <property type="molecule type" value="Genomic_DNA"/>
</dbReference>
<dbReference type="NCBIfam" id="TIGR01686">
    <property type="entry name" value="FkbH"/>
    <property type="match status" value="1"/>
</dbReference>
<organism evidence="2 3">
    <name type="scientific">Lentzea waywayandensis</name>
    <dbReference type="NCBI Taxonomy" id="84724"/>
    <lineage>
        <taxon>Bacteria</taxon>
        <taxon>Bacillati</taxon>
        <taxon>Actinomycetota</taxon>
        <taxon>Actinomycetes</taxon>
        <taxon>Pseudonocardiales</taxon>
        <taxon>Pseudonocardiaceae</taxon>
        <taxon>Lentzea</taxon>
    </lineage>
</organism>
<dbReference type="InterPro" id="IPR000182">
    <property type="entry name" value="GNAT_dom"/>
</dbReference>
<dbReference type="PROSITE" id="PS51186">
    <property type="entry name" value="GNAT"/>
    <property type="match status" value="1"/>
</dbReference>
<evidence type="ECO:0000259" key="1">
    <source>
        <dbReference type="PROSITE" id="PS51186"/>
    </source>
</evidence>
<dbReference type="SUPFAM" id="SSF56784">
    <property type="entry name" value="HAD-like"/>
    <property type="match status" value="1"/>
</dbReference>
<dbReference type="InterPro" id="IPR010033">
    <property type="entry name" value="HAD_SF_ppase_IIIC"/>
</dbReference>
<dbReference type="NCBIfam" id="TIGR01681">
    <property type="entry name" value="HAD-SF-IIIC"/>
    <property type="match status" value="1"/>
</dbReference>
<dbReference type="InterPro" id="IPR023214">
    <property type="entry name" value="HAD_sf"/>
</dbReference>
<dbReference type="OrthoDB" id="323926at2"/>
<dbReference type="RefSeq" id="WP_093605556.1">
    <property type="nucleotide sequence ID" value="NZ_FOYL01000017.1"/>
</dbReference>
<dbReference type="GO" id="GO:0016747">
    <property type="term" value="F:acyltransferase activity, transferring groups other than amino-acyl groups"/>
    <property type="evidence" value="ECO:0007669"/>
    <property type="project" value="InterPro"/>
</dbReference>
<evidence type="ECO:0000313" key="3">
    <source>
        <dbReference type="Proteomes" id="UP000198583"/>
    </source>
</evidence>
<accession>A0A1I6FGS9</accession>
<dbReference type="InterPro" id="IPR010037">
    <property type="entry name" value="FkbH_domain"/>
</dbReference>
<dbReference type="SUPFAM" id="SSF55729">
    <property type="entry name" value="Acyl-CoA N-acyltransferases (Nat)"/>
    <property type="match status" value="1"/>
</dbReference>
<feature type="domain" description="N-acetyltransferase" evidence="1">
    <location>
        <begin position="395"/>
        <end position="543"/>
    </location>
</feature>
<evidence type="ECO:0000313" key="2">
    <source>
        <dbReference type="EMBL" id="SFR29112.1"/>
    </source>
</evidence>
<proteinExistence type="predicted"/>
<reference evidence="3" key="1">
    <citation type="submission" date="2016-10" db="EMBL/GenBank/DDBJ databases">
        <authorList>
            <person name="Varghese N."/>
            <person name="Submissions S."/>
        </authorList>
    </citation>
    <scope>NUCLEOTIDE SEQUENCE [LARGE SCALE GENOMIC DNA]</scope>
    <source>
        <strain evidence="3">DSM 44232</strain>
    </source>
</reference>
<dbReference type="Proteomes" id="UP000198583">
    <property type="component" value="Unassembled WGS sequence"/>
</dbReference>
<dbReference type="InterPro" id="IPR036412">
    <property type="entry name" value="HAD-like_sf"/>
</dbReference>
<dbReference type="InterPro" id="IPR036514">
    <property type="entry name" value="SGNH_hydro_sf"/>
</dbReference>
<dbReference type="Gene3D" id="3.40.50.1000">
    <property type="entry name" value="HAD superfamily/HAD-like"/>
    <property type="match status" value="1"/>
</dbReference>
<name>A0A1I6FGS9_9PSEU</name>
<dbReference type="Gene3D" id="3.40.50.1110">
    <property type="entry name" value="SGNH hydrolase"/>
    <property type="match status" value="1"/>
</dbReference>
<keyword evidence="3" id="KW-1185">Reference proteome</keyword>